<feature type="domain" description="Glycosyl-hydrolase 97 catalytic" evidence="4">
    <location>
        <begin position="315"/>
        <end position="481"/>
    </location>
</feature>
<dbReference type="Pfam" id="PF10566">
    <property type="entry name" value="Glyco_hydro_97"/>
    <property type="match status" value="1"/>
</dbReference>
<dbReference type="InterPro" id="IPR029483">
    <property type="entry name" value="GH97_C"/>
</dbReference>
<dbReference type="GO" id="GO:0016798">
    <property type="term" value="F:hydrolase activity, acting on glycosyl bonds"/>
    <property type="evidence" value="ECO:0007669"/>
    <property type="project" value="UniProtKB-KW"/>
</dbReference>
<dbReference type="PANTHER" id="PTHR35803:SF2">
    <property type="entry name" value="RETAINING ALPHA-GALACTOSIDASE"/>
    <property type="match status" value="1"/>
</dbReference>
<keyword evidence="3" id="KW-0732">Signal</keyword>
<accession>A0A918UM82</accession>
<dbReference type="Pfam" id="PF14509">
    <property type="entry name" value="GH97_C"/>
    <property type="match status" value="1"/>
</dbReference>
<dbReference type="Proteomes" id="UP000662572">
    <property type="component" value="Unassembled WGS sequence"/>
</dbReference>
<keyword evidence="2" id="KW-0326">Glycosidase</keyword>
<proteinExistence type="predicted"/>
<keyword evidence="8" id="KW-1185">Reference proteome</keyword>
<evidence type="ECO:0000259" key="5">
    <source>
        <dbReference type="Pfam" id="PF14508"/>
    </source>
</evidence>
<dbReference type="Gene3D" id="3.20.20.70">
    <property type="entry name" value="Aldolase class I"/>
    <property type="match status" value="1"/>
</dbReference>
<dbReference type="RefSeq" id="WP_189484413.1">
    <property type="nucleotide sequence ID" value="NZ_BMZB01000001.1"/>
</dbReference>
<feature type="signal peptide" evidence="3">
    <location>
        <begin position="1"/>
        <end position="20"/>
    </location>
</feature>
<feature type="domain" description="Glycosyl-hydrolase 97 N-terminal" evidence="5">
    <location>
        <begin position="31"/>
        <end position="297"/>
    </location>
</feature>
<dbReference type="InterPro" id="IPR013780">
    <property type="entry name" value="Glyco_hydro_b"/>
</dbReference>
<gene>
    <name evidence="7" type="ORF">GCM10011273_00850</name>
</gene>
<evidence type="ECO:0000259" key="6">
    <source>
        <dbReference type="Pfam" id="PF14509"/>
    </source>
</evidence>
<protein>
    <submittedName>
        <fullName evidence="7">Alpha-glucosidase</fullName>
    </submittedName>
</protein>
<sequence length="683" mass="74655">MVISASIVRGCALSFGLLCAAQVSAETFTAASPDQRNRIEVTLTDKGLTYAVSRNGKAVIAPSSLGLTLQNRPPFGTAIGAGGFTLVDQKTTSGADQFTLPVGKVKSVNARYNQTEFTYRAATGDVKTLKLIVRAYDDGVALRYVIPKQDGVAAFDLQDEMTAFNFAADYDCWGLNQGRFENSFEGEHDAIKASQMRVFHLFQAPVVCDTGEAAFAIAESNLKAYPGAYYTALSDASYGVKVVLTPRKDNDPGARFNTRAARIDATNGFETPWRVIMLGDRPGNLIESNLINALGEPSVVKDTSWIKPGLSAWDWWNGNDFPLPAPHNANGQKSGMNTATYKAYTDFAAELGLEYILIDEGWSAGSTVEPNPAADVTTPKPEMDMAEIIRYAKSKGVGVWIWLQWQQLDNQMDEALATYERWGIKGIKVDFLNRNDQEIMDYYQRLLTKTAQHKLMVDLHGAFPPAGLTRTYPHYMTQEGVLGAENNKWSRRITAHHNIMLAYTRGLLGPMDYTQGGFRHATPAEFPSKQSFINPYVMTTRGAALAMYVVYESPFGMVSDSPPAYRKADGSWEDGVDFIKGVPASWDETRFVAGEIGQSVVIARRSGKDWYIGAMTDDQAREVTVPLGFLGDGAFSAKLWQDGVTISTLNVSDARVDKSGSVRLKLAANGGAVVKISPAGKKK</sequence>
<organism evidence="7 8">
    <name type="scientific">Asticcacaulis endophyticus</name>
    <dbReference type="NCBI Taxonomy" id="1395890"/>
    <lineage>
        <taxon>Bacteria</taxon>
        <taxon>Pseudomonadati</taxon>
        <taxon>Pseudomonadota</taxon>
        <taxon>Alphaproteobacteria</taxon>
        <taxon>Caulobacterales</taxon>
        <taxon>Caulobacteraceae</taxon>
        <taxon>Asticcacaulis</taxon>
    </lineage>
</organism>
<dbReference type="InterPro" id="IPR052720">
    <property type="entry name" value="Glycosyl_hydrolase_97"/>
</dbReference>
<dbReference type="InterPro" id="IPR019563">
    <property type="entry name" value="GH97_catalytic"/>
</dbReference>
<feature type="domain" description="Glycosyl-hydrolase 97 C-terminal oligomerisation" evidence="6">
    <location>
        <begin position="585"/>
        <end position="676"/>
    </location>
</feature>
<dbReference type="InterPro" id="IPR014718">
    <property type="entry name" value="GH-type_carb-bd"/>
</dbReference>
<reference evidence="7" key="2">
    <citation type="submission" date="2020-09" db="EMBL/GenBank/DDBJ databases">
        <authorList>
            <person name="Sun Q."/>
            <person name="Kim S."/>
        </authorList>
    </citation>
    <scope>NUCLEOTIDE SEQUENCE</scope>
    <source>
        <strain evidence="7">KCTC 32296</strain>
    </source>
</reference>
<dbReference type="Gene3D" id="2.70.98.10">
    <property type="match status" value="1"/>
</dbReference>
<dbReference type="InterPro" id="IPR017853">
    <property type="entry name" value="GH"/>
</dbReference>
<evidence type="ECO:0000256" key="1">
    <source>
        <dbReference type="ARBA" id="ARBA00022801"/>
    </source>
</evidence>
<reference evidence="7" key="1">
    <citation type="journal article" date="2014" name="Int. J. Syst. Evol. Microbiol.">
        <title>Complete genome sequence of Corynebacterium casei LMG S-19264T (=DSM 44701T), isolated from a smear-ripened cheese.</title>
        <authorList>
            <consortium name="US DOE Joint Genome Institute (JGI-PGF)"/>
            <person name="Walter F."/>
            <person name="Albersmeier A."/>
            <person name="Kalinowski J."/>
            <person name="Ruckert C."/>
        </authorList>
    </citation>
    <scope>NUCLEOTIDE SEQUENCE</scope>
    <source>
        <strain evidence="7">KCTC 32296</strain>
    </source>
</reference>
<dbReference type="InterPro" id="IPR013785">
    <property type="entry name" value="Aldolase_TIM"/>
</dbReference>
<dbReference type="InterPro" id="IPR029486">
    <property type="entry name" value="GH97_N"/>
</dbReference>
<evidence type="ECO:0000313" key="8">
    <source>
        <dbReference type="Proteomes" id="UP000662572"/>
    </source>
</evidence>
<comment type="caution">
    <text evidence="7">The sequence shown here is derived from an EMBL/GenBank/DDBJ whole genome shotgun (WGS) entry which is preliminary data.</text>
</comment>
<dbReference type="EMBL" id="BMZB01000001">
    <property type="protein sequence ID" value="GGZ20128.1"/>
    <property type="molecule type" value="Genomic_DNA"/>
</dbReference>
<dbReference type="GO" id="GO:0030246">
    <property type="term" value="F:carbohydrate binding"/>
    <property type="evidence" value="ECO:0007669"/>
    <property type="project" value="InterPro"/>
</dbReference>
<evidence type="ECO:0000256" key="3">
    <source>
        <dbReference type="SAM" id="SignalP"/>
    </source>
</evidence>
<keyword evidence="1" id="KW-0378">Hydrolase</keyword>
<dbReference type="Pfam" id="PF14508">
    <property type="entry name" value="GH97_N"/>
    <property type="match status" value="1"/>
</dbReference>
<dbReference type="AlphaFoldDB" id="A0A918UM82"/>
<feature type="chain" id="PRO_5037042647" evidence="3">
    <location>
        <begin position="21"/>
        <end position="683"/>
    </location>
</feature>
<evidence type="ECO:0000259" key="4">
    <source>
        <dbReference type="Pfam" id="PF10566"/>
    </source>
</evidence>
<evidence type="ECO:0000313" key="7">
    <source>
        <dbReference type="EMBL" id="GGZ20128.1"/>
    </source>
</evidence>
<dbReference type="Gene3D" id="2.60.40.1180">
    <property type="entry name" value="Golgi alpha-mannosidase II"/>
    <property type="match status" value="1"/>
</dbReference>
<name>A0A918UM82_9CAUL</name>
<evidence type="ECO:0000256" key="2">
    <source>
        <dbReference type="ARBA" id="ARBA00023295"/>
    </source>
</evidence>
<dbReference type="PANTHER" id="PTHR35803">
    <property type="entry name" value="GLUCAN 1,4-ALPHA-GLUCOSIDASE SUSB-RELATED"/>
    <property type="match status" value="1"/>
</dbReference>
<dbReference type="SUPFAM" id="SSF51445">
    <property type="entry name" value="(Trans)glycosidases"/>
    <property type="match status" value="1"/>
</dbReference>